<evidence type="ECO:0000313" key="1">
    <source>
        <dbReference type="EMBL" id="CAH2073033.1"/>
    </source>
</evidence>
<feature type="non-terminal residue" evidence="1">
    <location>
        <position position="182"/>
    </location>
</feature>
<organism evidence="1 2">
    <name type="scientific">Iphiclides podalirius</name>
    <name type="common">scarce swallowtail</name>
    <dbReference type="NCBI Taxonomy" id="110791"/>
    <lineage>
        <taxon>Eukaryota</taxon>
        <taxon>Metazoa</taxon>
        <taxon>Ecdysozoa</taxon>
        <taxon>Arthropoda</taxon>
        <taxon>Hexapoda</taxon>
        <taxon>Insecta</taxon>
        <taxon>Pterygota</taxon>
        <taxon>Neoptera</taxon>
        <taxon>Endopterygota</taxon>
        <taxon>Lepidoptera</taxon>
        <taxon>Glossata</taxon>
        <taxon>Ditrysia</taxon>
        <taxon>Papilionoidea</taxon>
        <taxon>Papilionidae</taxon>
        <taxon>Papilioninae</taxon>
        <taxon>Iphiclides</taxon>
    </lineage>
</organism>
<dbReference type="EMBL" id="OW152819">
    <property type="protein sequence ID" value="CAH2073033.1"/>
    <property type="molecule type" value="Genomic_DNA"/>
</dbReference>
<dbReference type="Proteomes" id="UP000837857">
    <property type="component" value="Chromosome 7"/>
</dbReference>
<accession>A0ABN8IZN6</accession>
<keyword evidence="2" id="KW-1185">Reference proteome</keyword>
<proteinExistence type="predicted"/>
<gene>
    <name evidence="1" type="ORF">IPOD504_LOCUS15452</name>
</gene>
<evidence type="ECO:0000313" key="2">
    <source>
        <dbReference type="Proteomes" id="UP000837857"/>
    </source>
</evidence>
<sequence>MIHSEAARNKRIDALEGLSFVYFCDPPATGRLRARAERAAHTGVCCRTRGDGDHPLRPSIIGRSRVNKLVRFAMTRLTAKCRRVSNIFRLGASSFMRICSARQLRMTEGRSRPKVAGGREGGKNRSRYIPVHQSPLTVTGWNNCRWPPCTPYRCRYDAFDKYLCCNSTRTDPQSGGAPAETG</sequence>
<reference evidence="1" key="1">
    <citation type="submission" date="2022-03" db="EMBL/GenBank/DDBJ databases">
        <authorList>
            <person name="Martin H S."/>
        </authorList>
    </citation>
    <scope>NUCLEOTIDE SEQUENCE</scope>
</reference>
<name>A0ABN8IZN6_9NEOP</name>
<protein>
    <submittedName>
        <fullName evidence="1">Uncharacterized protein</fullName>
    </submittedName>
</protein>